<keyword evidence="1" id="KW-0472">Membrane</keyword>
<name>A0AAW1MTZ8_SAPOF</name>
<dbReference type="EMBL" id="JBDFQZ010000002">
    <property type="protein sequence ID" value="KAK9748877.1"/>
    <property type="molecule type" value="Genomic_DNA"/>
</dbReference>
<keyword evidence="1" id="KW-0812">Transmembrane</keyword>
<feature type="transmembrane region" description="Helical" evidence="1">
    <location>
        <begin position="125"/>
        <end position="145"/>
    </location>
</feature>
<sequence>MSRLTNLAIVLHVLSILCFFLWFWSMFVTLRDHYKNWTLLIAFSICSLCFVFIPLLFLCTLLQSTAYANFWGVPKDEAPLKTWDYDLVSGYIPEAIQSMRYMFVGIAVFLYVWAFFAIINTRNVIVGWVAILSSALGGYCVGELFKVGPTPRHALTWAGAGAVDFGFFNYVIANAICKAQRLFGLNTKSMWCVCLVHSF</sequence>
<evidence type="ECO:0000256" key="1">
    <source>
        <dbReference type="SAM" id="Phobius"/>
    </source>
</evidence>
<dbReference type="AlphaFoldDB" id="A0AAW1MTZ8"/>
<comment type="caution">
    <text evidence="2">The sequence shown here is derived from an EMBL/GenBank/DDBJ whole genome shotgun (WGS) entry which is preliminary data.</text>
</comment>
<feature type="transmembrane region" description="Helical" evidence="1">
    <location>
        <begin position="7"/>
        <end position="25"/>
    </location>
</feature>
<protein>
    <submittedName>
        <fullName evidence="2">Uncharacterized protein</fullName>
    </submittedName>
</protein>
<accession>A0AAW1MTZ8</accession>
<feature type="transmembrane region" description="Helical" evidence="1">
    <location>
        <begin position="37"/>
        <end position="62"/>
    </location>
</feature>
<evidence type="ECO:0000313" key="2">
    <source>
        <dbReference type="EMBL" id="KAK9748877.1"/>
    </source>
</evidence>
<keyword evidence="3" id="KW-1185">Reference proteome</keyword>
<organism evidence="2 3">
    <name type="scientific">Saponaria officinalis</name>
    <name type="common">Common soapwort</name>
    <name type="synonym">Lychnis saponaria</name>
    <dbReference type="NCBI Taxonomy" id="3572"/>
    <lineage>
        <taxon>Eukaryota</taxon>
        <taxon>Viridiplantae</taxon>
        <taxon>Streptophyta</taxon>
        <taxon>Embryophyta</taxon>
        <taxon>Tracheophyta</taxon>
        <taxon>Spermatophyta</taxon>
        <taxon>Magnoliopsida</taxon>
        <taxon>eudicotyledons</taxon>
        <taxon>Gunneridae</taxon>
        <taxon>Pentapetalae</taxon>
        <taxon>Caryophyllales</taxon>
        <taxon>Caryophyllaceae</taxon>
        <taxon>Caryophylleae</taxon>
        <taxon>Saponaria</taxon>
    </lineage>
</organism>
<keyword evidence="1" id="KW-1133">Transmembrane helix</keyword>
<feature type="transmembrane region" description="Helical" evidence="1">
    <location>
        <begin position="101"/>
        <end position="119"/>
    </location>
</feature>
<proteinExistence type="predicted"/>
<gene>
    <name evidence="2" type="ORF">RND81_02G087300</name>
</gene>
<evidence type="ECO:0000313" key="3">
    <source>
        <dbReference type="Proteomes" id="UP001443914"/>
    </source>
</evidence>
<dbReference type="Proteomes" id="UP001443914">
    <property type="component" value="Unassembled WGS sequence"/>
</dbReference>
<reference evidence="2" key="1">
    <citation type="submission" date="2024-03" db="EMBL/GenBank/DDBJ databases">
        <title>WGS assembly of Saponaria officinalis var. Norfolk2.</title>
        <authorList>
            <person name="Jenkins J."/>
            <person name="Shu S."/>
            <person name="Grimwood J."/>
            <person name="Barry K."/>
            <person name="Goodstein D."/>
            <person name="Schmutz J."/>
            <person name="Leebens-Mack J."/>
            <person name="Osbourn A."/>
        </authorList>
    </citation>
    <scope>NUCLEOTIDE SEQUENCE [LARGE SCALE GENOMIC DNA]</scope>
    <source>
        <strain evidence="2">JIC</strain>
    </source>
</reference>